<reference evidence="1 2" key="1">
    <citation type="submission" date="2020-02" db="EMBL/GenBank/DDBJ databases">
        <title>Whole-genome analyses of novel actinobacteria.</title>
        <authorList>
            <person name="Sahin N."/>
            <person name="Tokatli A."/>
        </authorList>
    </citation>
    <scope>NUCLEOTIDE SEQUENCE [LARGE SCALE GENOMIC DNA]</scope>
    <source>
        <strain evidence="1 2">YC419</strain>
    </source>
</reference>
<dbReference type="Proteomes" id="UP001518140">
    <property type="component" value="Unassembled WGS sequence"/>
</dbReference>
<dbReference type="InterPro" id="IPR036412">
    <property type="entry name" value="HAD-like_sf"/>
</dbReference>
<name>A0ABX0DIP5_9ACTN</name>
<protein>
    <submittedName>
        <fullName evidence="1">HAD hydrolase-like protein</fullName>
    </submittedName>
</protein>
<proteinExistence type="predicted"/>
<dbReference type="InterPro" id="IPR041492">
    <property type="entry name" value="HAD_2"/>
</dbReference>
<dbReference type="InterPro" id="IPR023214">
    <property type="entry name" value="HAD_sf"/>
</dbReference>
<dbReference type="Gene3D" id="1.10.150.240">
    <property type="entry name" value="Putative phosphatase, domain 2"/>
    <property type="match status" value="1"/>
</dbReference>
<dbReference type="PANTHER" id="PTHR43434:SF1">
    <property type="entry name" value="PHOSPHOGLYCOLATE PHOSPHATASE"/>
    <property type="match status" value="1"/>
</dbReference>
<organism evidence="1 2">
    <name type="scientific">Streptomyces ureilyticus</name>
    <dbReference type="NCBI Taxonomy" id="1775131"/>
    <lineage>
        <taxon>Bacteria</taxon>
        <taxon>Bacillati</taxon>
        <taxon>Actinomycetota</taxon>
        <taxon>Actinomycetes</taxon>
        <taxon>Kitasatosporales</taxon>
        <taxon>Streptomycetaceae</taxon>
        <taxon>Streptomyces</taxon>
    </lineage>
</organism>
<comment type="caution">
    <text evidence="1">The sequence shown here is derived from an EMBL/GenBank/DDBJ whole genome shotgun (WGS) entry which is preliminary data.</text>
</comment>
<keyword evidence="2" id="KW-1185">Reference proteome</keyword>
<gene>
    <name evidence="1" type="ORF">G6048_04375</name>
</gene>
<dbReference type="SFLD" id="SFLDG01129">
    <property type="entry name" value="C1.5:_HAD__Beta-PGM__Phosphata"/>
    <property type="match status" value="1"/>
</dbReference>
<dbReference type="Pfam" id="PF13419">
    <property type="entry name" value="HAD_2"/>
    <property type="match status" value="1"/>
</dbReference>
<evidence type="ECO:0000313" key="1">
    <source>
        <dbReference type="EMBL" id="NGO41437.1"/>
    </source>
</evidence>
<accession>A0ABX0DIP5</accession>
<dbReference type="InterPro" id="IPR023198">
    <property type="entry name" value="PGP-like_dom2"/>
</dbReference>
<sequence length="228" mass="24721">MTTRLVLWDIDHTVLDTRGVGQELSAYAFRKTTGLEMRRRVRVDGLTERVIFRETAKLNGLATTHKDFEAFAQALTECHRCHRGTLRERGRVLPGAGAVLGAVNQLPDVGQTVVTGNIRGSAEIKLAAFGLDRHLDLTSGAYGDEHDDRSELVALALRRAACPSASAVLVGDTPHDVRAGLTHKVRVVAVATGKFTEDELRSAGAQVVVPDLTATRNVVNALIGRRIR</sequence>
<dbReference type="SUPFAM" id="SSF56784">
    <property type="entry name" value="HAD-like"/>
    <property type="match status" value="1"/>
</dbReference>
<dbReference type="SFLD" id="SFLDS00003">
    <property type="entry name" value="Haloacid_Dehalogenase"/>
    <property type="match status" value="1"/>
</dbReference>
<dbReference type="PANTHER" id="PTHR43434">
    <property type="entry name" value="PHOSPHOGLYCOLATE PHOSPHATASE"/>
    <property type="match status" value="1"/>
</dbReference>
<evidence type="ECO:0000313" key="2">
    <source>
        <dbReference type="Proteomes" id="UP001518140"/>
    </source>
</evidence>
<dbReference type="RefSeq" id="WP_165338079.1">
    <property type="nucleotide sequence ID" value="NZ_JAAKZX010000008.1"/>
</dbReference>
<dbReference type="InterPro" id="IPR050155">
    <property type="entry name" value="HAD-like_hydrolase_sf"/>
</dbReference>
<dbReference type="Gene3D" id="3.40.50.1000">
    <property type="entry name" value="HAD superfamily/HAD-like"/>
    <property type="match status" value="1"/>
</dbReference>
<dbReference type="EMBL" id="JAAKZX010000008">
    <property type="protein sequence ID" value="NGO41437.1"/>
    <property type="molecule type" value="Genomic_DNA"/>
</dbReference>